<dbReference type="InterPro" id="IPR003787">
    <property type="entry name" value="Sulphur_relay_DsrE/F-like"/>
</dbReference>
<feature type="chain" id="PRO_5037262497" evidence="1">
    <location>
        <begin position="26"/>
        <end position="149"/>
    </location>
</feature>
<dbReference type="Pfam" id="PF02635">
    <property type="entry name" value="DsrE"/>
    <property type="match status" value="1"/>
</dbReference>
<dbReference type="SUPFAM" id="SSF75169">
    <property type="entry name" value="DsrEFH-like"/>
    <property type="match status" value="1"/>
</dbReference>
<dbReference type="AlphaFoldDB" id="A0A974A9V1"/>
<dbReference type="InterPro" id="IPR027396">
    <property type="entry name" value="DsrEFH-like"/>
</dbReference>
<sequence length="149" mass="15624">MHRRSILWGALSAIGAAFTASRANAATETPPPGRLKVVYHLDDLDKVNFVIGNIQNHLDGVGGPGNVTIALVVHGQALKAFHSAAVNPGLSKQVGQFTKDGIALAACGNTMKSQNITLADLLPGFVAAERGGVVRLAELQSQGYLYLRP</sequence>
<protein>
    <submittedName>
        <fullName evidence="2">DsrE family protein</fullName>
    </submittedName>
</protein>
<organism evidence="2">
    <name type="scientific">Bradyrhizobium quebecense</name>
    <dbReference type="NCBI Taxonomy" id="2748629"/>
    <lineage>
        <taxon>Bacteria</taxon>
        <taxon>Pseudomonadati</taxon>
        <taxon>Pseudomonadota</taxon>
        <taxon>Alphaproteobacteria</taxon>
        <taxon>Hyphomicrobiales</taxon>
        <taxon>Nitrobacteraceae</taxon>
        <taxon>Bradyrhizobium</taxon>
    </lineage>
</organism>
<name>A0A974A9V1_9BRAD</name>
<dbReference type="Gene3D" id="3.40.1260.10">
    <property type="entry name" value="DsrEFH-like"/>
    <property type="match status" value="1"/>
</dbReference>
<feature type="signal peptide" evidence="1">
    <location>
        <begin position="1"/>
        <end position="25"/>
    </location>
</feature>
<keyword evidence="1" id="KW-0732">Signal</keyword>
<dbReference type="PANTHER" id="PTHR37691">
    <property type="entry name" value="BLR3518 PROTEIN"/>
    <property type="match status" value="1"/>
</dbReference>
<dbReference type="PANTHER" id="PTHR37691:SF1">
    <property type="entry name" value="BLR3518 PROTEIN"/>
    <property type="match status" value="1"/>
</dbReference>
<reference evidence="2" key="1">
    <citation type="submission" date="2020-06" db="EMBL/GenBank/DDBJ databases">
        <title>Whole Genome Sequence of Bradyrhizobium sp. Strain 66S1MB.</title>
        <authorList>
            <person name="Bromfield E."/>
            <person name="Cloutier S."/>
        </authorList>
    </citation>
    <scope>NUCLEOTIDE SEQUENCE</scope>
    <source>
        <strain evidence="2">66S1MB</strain>
    </source>
</reference>
<dbReference type="RefSeq" id="WP_176529695.1">
    <property type="nucleotide sequence ID" value="NZ_CP088022.1"/>
</dbReference>
<dbReference type="EMBL" id="JABWSX010000001">
    <property type="protein sequence ID" value="NVL05727.1"/>
    <property type="molecule type" value="Genomic_DNA"/>
</dbReference>
<gene>
    <name evidence="2" type="ORF">HU230_08360</name>
</gene>
<comment type="caution">
    <text evidence="2">The sequence shown here is derived from an EMBL/GenBank/DDBJ whole genome shotgun (WGS) entry which is preliminary data.</text>
</comment>
<accession>A0A974A9V1</accession>
<proteinExistence type="predicted"/>
<evidence type="ECO:0000256" key="1">
    <source>
        <dbReference type="SAM" id="SignalP"/>
    </source>
</evidence>
<evidence type="ECO:0000313" key="2">
    <source>
        <dbReference type="EMBL" id="NVL05727.1"/>
    </source>
</evidence>